<keyword evidence="8" id="KW-0028">Amino-acid biosynthesis</keyword>
<evidence type="ECO:0000256" key="3">
    <source>
        <dbReference type="ARBA" id="ARBA00018679"/>
    </source>
</evidence>
<dbReference type="Gene3D" id="3.40.50.1100">
    <property type="match status" value="2"/>
</dbReference>
<dbReference type="InterPro" id="IPR001926">
    <property type="entry name" value="TrpB-like_PALP"/>
</dbReference>
<dbReference type="GO" id="GO:0003941">
    <property type="term" value="F:L-serine ammonia-lyase activity"/>
    <property type="evidence" value="ECO:0007669"/>
    <property type="project" value="TreeGrafter"/>
</dbReference>
<dbReference type="GO" id="GO:0009088">
    <property type="term" value="P:threonine biosynthetic process"/>
    <property type="evidence" value="ECO:0007669"/>
    <property type="project" value="UniProtKB-UniRule"/>
</dbReference>
<evidence type="ECO:0000256" key="4">
    <source>
        <dbReference type="ARBA" id="ARBA00022898"/>
    </source>
</evidence>
<dbReference type="GO" id="GO:0006565">
    <property type="term" value="P:L-serine catabolic process"/>
    <property type="evidence" value="ECO:0007669"/>
    <property type="project" value="TreeGrafter"/>
</dbReference>
<accession>A0A252F1N8</accession>
<protein>
    <recommendedName>
        <fullName evidence="3 7">Threonine synthase</fullName>
        <ecNumber evidence="7 8">4.2.3.1</ecNumber>
    </recommendedName>
</protein>
<keyword evidence="5 8" id="KW-0456">Lyase</keyword>
<evidence type="ECO:0000256" key="10">
    <source>
        <dbReference type="PIRSR" id="PIRSR038945-2"/>
    </source>
</evidence>
<evidence type="ECO:0000313" key="13">
    <source>
        <dbReference type="Proteomes" id="UP000194903"/>
    </source>
</evidence>
<evidence type="ECO:0000256" key="5">
    <source>
        <dbReference type="ARBA" id="ARBA00023239"/>
    </source>
</evidence>
<evidence type="ECO:0000313" key="12">
    <source>
        <dbReference type="EMBL" id="OUM19591.1"/>
    </source>
</evidence>
<feature type="modified residue" description="N6-(pyridoxal phosphate)lysine" evidence="10">
    <location>
        <position position="112"/>
    </location>
</feature>
<dbReference type="EC" id="4.2.3.1" evidence="7 8"/>
<dbReference type="GO" id="GO:0004794">
    <property type="term" value="F:threonine deaminase activity"/>
    <property type="evidence" value="ECO:0007669"/>
    <property type="project" value="TreeGrafter"/>
</dbReference>
<dbReference type="AlphaFoldDB" id="A0A252F1N8"/>
<evidence type="ECO:0000256" key="2">
    <source>
        <dbReference type="ARBA" id="ARBA00005517"/>
    </source>
</evidence>
<dbReference type="GO" id="GO:0006567">
    <property type="term" value="P:L-threonine catabolic process"/>
    <property type="evidence" value="ECO:0007669"/>
    <property type="project" value="TreeGrafter"/>
</dbReference>
<dbReference type="GO" id="GO:0004795">
    <property type="term" value="F:threonine synthase activity"/>
    <property type="evidence" value="ECO:0007669"/>
    <property type="project" value="UniProtKB-UniRule"/>
</dbReference>
<keyword evidence="8" id="KW-0791">Threonine biosynthesis</keyword>
<keyword evidence="13" id="KW-1185">Reference proteome</keyword>
<dbReference type="UniPathway" id="UPA00050">
    <property type="reaction ID" value="UER00065"/>
</dbReference>
<dbReference type="Proteomes" id="UP000194903">
    <property type="component" value="Unassembled WGS sequence"/>
</dbReference>
<dbReference type="OrthoDB" id="9778118at2"/>
<dbReference type="PANTHER" id="PTHR48078:SF6">
    <property type="entry name" value="L-THREONINE DEHYDRATASE CATABOLIC TDCB"/>
    <property type="match status" value="1"/>
</dbReference>
<dbReference type="PANTHER" id="PTHR48078">
    <property type="entry name" value="THREONINE DEHYDRATASE, MITOCHONDRIAL-RELATED"/>
    <property type="match status" value="1"/>
</dbReference>
<proteinExistence type="inferred from homology"/>
<dbReference type="InterPro" id="IPR036052">
    <property type="entry name" value="TrpB-like_PALP_sf"/>
</dbReference>
<dbReference type="InterPro" id="IPR050147">
    <property type="entry name" value="Ser/Thr_Dehydratase"/>
</dbReference>
<evidence type="ECO:0000256" key="8">
    <source>
        <dbReference type="PIRNR" id="PIRNR038945"/>
    </source>
</evidence>
<evidence type="ECO:0000256" key="7">
    <source>
        <dbReference type="NCBIfam" id="TIGR00260"/>
    </source>
</evidence>
<comment type="pathway">
    <text evidence="8">Amino-acid biosynthesis; L-threonine biosynthesis; L-threonine from L-aspartate: step 5/5.</text>
</comment>
<sequence length="413" mass="44334">MKQVISAVCIHCGHEVEATPTITTCPKCGGILDIKYDYKWISAHVTRETLERRSDRTMWRFREFLPVEGTARRPRLRVGGSPLYDCQNLADRLGIRKLYVKDDGVNPTASLKDRASAMAVVKAEEARADTIACSSTGNAASSLAGNAAAAGFRTYIFVPSRAPKGKVSQLMIFGANVISVKGSYEDTFRLSAEAIDRWGWYNRNAAINPYLMEGKKTVALEIAEQLNWNMTDYVAISVGDGCTISGVWKGFTDLYAAGLIDKLPRLISVQAEGCCPLNRAIQTDTAWEPMEENTIADSIAVGVPRNPDKALRAIRESNGICVNVSDEEILAAMRLLGRTCGVFGEPAGVTGTAGVKKAVELGLIPSDATVTSVVTGNGLKDTANAIAAAGEPIAIAPDMDLLLEAFRKTGGPQ</sequence>
<feature type="domain" description="Tryptophan synthase beta chain-like PALP" evidence="11">
    <location>
        <begin position="77"/>
        <end position="376"/>
    </location>
</feature>
<dbReference type="PIRSF" id="PIRSF038945">
    <property type="entry name" value="Thr_synthase"/>
    <property type="match status" value="1"/>
</dbReference>
<comment type="catalytic activity">
    <reaction evidence="6 8">
        <text>O-phospho-L-homoserine + H2O = L-threonine + phosphate</text>
        <dbReference type="Rhea" id="RHEA:10840"/>
        <dbReference type="ChEBI" id="CHEBI:15377"/>
        <dbReference type="ChEBI" id="CHEBI:43474"/>
        <dbReference type="ChEBI" id="CHEBI:57590"/>
        <dbReference type="ChEBI" id="CHEBI:57926"/>
        <dbReference type="EC" id="4.2.3.1"/>
    </reaction>
</comment>
<evidence type="ECO:0000256" key="6">
    <source>
        <dbReference type="ARBA" id="ARBA00049144"/>
    </source>
</evidence>
<comment type="function">
    <text evidence="8">Catalyzes the gamma-elimination of phosphate from L-phosphohomoserine and the beta-addition of water to produce L-threonine.</text>
</comment>
<dbReference type="InterPro" id="IPR004450">
    <property type="entry name" value="Thr_synthase-like"/>
</dbReference>
<evidence type="ECO:0000259" key="11">
    <source>
        <dbReference type="Pfam" id="PF00291"/>
    </source>
</evidence>
<name>A0A252F1N8_9FIRM</name>
<reference evidence="12 13" key="1">
    <citation type="submission" date="2017-05" db="EMBL/GenBank/DDBJ databases">
        <title>Butyricicoccus porcorum sp. nov. a butyrate-producing bacterium from the swine intestinal tract.</title>
        <authorList>
            <person name="Trachsel J."/>
            <person name="Humphrey S."/>
            <person name="Allen H.K."/>
        </authorList>
    </citation>
    <scope>NUCLEOTIDE SEQUENCE [LARGE SCALE GENOMIC DNA]</scope>
    <source>
        <strain evidence="12">BB10</strain>
    </source>
</reference>
<evidence type="ECO:0000256" key="1">
    <source>
        <dbReference type="ARBA" id="ARBA00001933"/>
    </source>
</evidence>
<dbReference type="RefSeq" id="WP_087022125.1">
    <property type="nucleotide sequence ID" value="NZ_CP178353.1"/>
</dbReference>
<comment type="similarity">
    <text evidence="2 8">Belongs to the threonine synthase family.</text>
</comment>
<dbReference type="SUPFAM" id="SSF53686">
    <property type="entry name" value="Tryptophan synthase beta subunit-like PLP-dependent enzymes"/>
    <property type="match status" value="1"/>
</dbReference>
<feature type="binding site" evidence="9">
    <location>
        <position position="138"/>
    </location>
    <ligand>
        <name>pyridoxal 5'-phosphate</name>
        <dbReference type="ChEBI" id="CHEBI:597326"/>
    </ligand>
</feature>
<dbReference type="NCBIfam" id="TIGR00260">
    <property type="entry name" value="thrC"/>
    <property type="match status" value="1"/>
</dbReference>
<evidence type="ECO:0000256" key="9">
    <source>
        <dbReference type="PIRSR" id="PIRSR038945-1"/>
    </source>
</evidence>
<comment type="caution">
    <text evidence="12">The sequence shown here is derived from an EMBL/GenBank/DDBJ whole genome shotgun (WGS) entry which is preliminary data.</text>
</comment>
<gene>
    <name evidence="12" type="ORF">CBW42_12485</name>
</gene>
<comment type="cofactor">
    <cofactor evidence="1 8 9">
        <name>pyridoxal 5'-phosphate</name>
        <dbReference type="ChEBI" id="CHEBI:597326"/>
    </cofactor>
</comment>
<organism evidence="12 13">
    <name type="scientific">Butyricicoccus porcorum</name>
    <dbReference type="NCBI Taxonomy" id="1945634"/>
    <lineage>
        <taxon>Bacteria</taxon>
        <taxon>Bacillati</taxon>
        <taxon>Bacillota</taxon>
        <taxon>Clostridia</taxon>
        <taxon>Eubacteriales</taxon>
        <taxon>Butyricicoccaceae</taxon>
        <taxon>Butyricicoccus</taxon>
    </lineage>
</organism>
<dbReference type="GO" id="GO:0009097">
    <property type="term" value="P:isoleucine biosynthetic process"/>
    <property type="evidence" value="ECO:0007669"/>
    <property type="project" value="TreeGrafter"/>
</dbReference>
<dbReference type="EMBL" id="NHOC01000014">
    <property type="protein sequence ID" value="OUM19591.1"/>
    <property type="molecule type" value="Genomic_DNA"/>
</dbReference>
<dbReference type="CDD" id="cd01563">
    <property type="entry name" value="Thr-synth_1"/>
    <property type="match status" value="1"/>
</dbReference>
<dbReference type="InterPro" id="IPR026260">
    <property type="entry name" value="Thr_Synthase_bac/arc"/>
</dbReference>
<dbReference type="Pfam" id="PF00291">
    <property type="entry name" value="PALP"/>
    <property type="match status" value="1"/>
</dbReference>
<keyword evidence="4 8" id="KW-0663">Pyridoxal phosphate</keyword>
<feature type="binding site" evidence="9">
    <location>
        <position position="375"/>
    </location>
    <ligand>
        <name>pyridoxal 5'-phosphate</name>
        <dbReference type="ChEBI" id="CHEBI:597326"/>
    </ligand>
</feature>